<dbReference type="GO" id="GO:0046872">
    <property type="term" value="F:metal ion binding"/>
    <property type="evidence" value="ECO:0007669"/>
    <property type="project" value="UniProtKB-UniRule"/>
</dbReference>
<dbReference type="GO" id="GO:0006508">
    <property type="term" value="P:proteolysis"/>
    <property type="evidence" value="ECO:0007669"/>
    <property type="project" value="UniProtKB-KW"/>
</dbReference>
<feature type="binding site" evidence="6">
    <location>
        <position position="174"/>
    </location>
    <ligand>
        <name>substrate</name>
    </ligand>
</feature>
<reference evidence="9" key="1">
    <citation type="submission" date="2020-04" db="EMBL/GenBank/DDBJ databases">
        <authorList>
            <person name="Zhang T."/>
        </authorList>
    </citation>
    <scope>NUCLEOTIDE SEQUENCE</scope>
    <source>
        <strain evidence="9">HKST-UBA17</strain>
    </source>
</reference>
<dbReference type="GO" id="GO:0004239">
    <property type="term" value="F:initiator methionyl aminopeptidase activity"/>
    <property type="evidence" value="ECO:0007669"/>
    <property type="project" value="UniProtKB-UniRule"/>
</dbReference>
<evidence type="ECO:0000313" key="9">
    <source>
        <dbReference type="EMBL" id="MCA9376686.1"/>
    </source>
</evidence>
<feature type="binding site" evidence="6">
    <location>
        <position position="76"/>
    </location>
    <ligand>
        <name>substrate</name>
    </ligand>
</feature>
<dbReference type="GO" id="GO:0070006">
    <property type="term" value="F:metalloaminopeptidase activity"/>
    <property type="evidence" value="ECO:0007669"/>
    <property type="project" value="UniProtKB-UniRule"/>
</dbReference>
<dbReference type="Proteomes" id="UP000741282">
    <property type="component" value="Unassembled WGS sequence"/>
</dbReference>
<evidence type="ECO:0000256" key="2">
    <source>
        <dbReference type="ARBA" id="ARBA00022438"/>
    </source>
</evidence>
<organism evidence="9 10">
    <name type="scientific">Candidatus Dojkabacteria bacterium</name>
    <dbReference type="NCBI Taxonomy" id="2099670"/>
    <lineage>
        <taxon>Bacteria</taxon>
        <taxon>Candidatus Dojkabacteria</taxon>
    </lineage>
</organism>
<evidence type="ECO:0000256" key="1">
    <source>
        <dbReference type="ARBA" id="ARBA00002521"/>
    </source>
</evidence>
<accession>A0A955I2P5</accession>
<dbReference type="GO" id="GO:0005829">
    <property type="term" value="C:cytosol"/>
    <property type="evidence" value="ECO:0007669"/>
    <property type="project" value="TreeGrafter"/>
</dbReference>
<sequence length="247" mass="27151">MRKYDPEKIVKMEEAGVICSEILRNVLSKVSVGVSLIELDQYAEQLCIDNKVIPAFKGYEGFPATLCTGVNDVVVHGIPDDYVLEDGDVLSVDFGIKYKDVYSDTSYTVIIGEVSDEIKKFVNVVKDATLAGIANAKPGNHVGDIGHAMQEIVEKNGYSVVKEMVGHGIGYDLHEEPYVPGYGRKGKGQELYRGQTLAIEAIVNQGLPDIFISIDDGWTSYTEDGMLSALFEHTIVVDQKPKILTSW</sequence>
<keyword evidence="2 6" id="KW-0031">Aminopeptidase</keyword>
<comment type="cofactor">
    <cofactor evidence="6">
        <name>Co(2+)</name>
        <dbReference type="ChEBI" id="CHEBI:48828"/>
    </cofactor>
    <cofactor evidence="6">
        <name>Zn(2+)</name>
        <dbReference type="ChEBI" id="CHEBI:29105"/>
    </cofactor>
    <cofactor evidence="6">
        <name>Mn(2+)</name>
        <dbReference type="ChEBI" id="CHEBI:29035"/>
    </cofactor>
    <cofactor evidence="6">
        <name>Fe(2+)</name>
        <dbReference type="ChEBI" id="CHEBI:29033"/>
    </cofactor>
    <text evidence="6">Binds 2 divalent metal cations per subunit. Has a high-affinity and a low affinity metal-binding site. The true nature of the physiological cofactor is under debate. The enzyme is active with cobalt, zinc, manganese or divalent iron ions. Most likely, methionine aminopeptidases function as mononuclear Fe(2+)-metalloproteases under physiological conditions, and the catalytically relevant metal-binding site has been assigned to the histidine-containing high-affinity site.</text>
</comment>
<feature type="binding site" evidence="6">
    <location>
        <position position="200"/>
    </location>
    <ligand>
        <name>a divalent metal cation</name>
        <dbReference type="ChEBI" id="CHEBI:60240"/>
        <label>2</label>
        <note>catalytic</note>
    </ligand>
</feature>
<evidence type="ECO:0000256" key="5">
    <source>
        <dbReference type="ARBA" id="ARBA00022801"/>
    </source>
</evidence>
<feature type="binding site" evidence="6">
    <location>
        <position position="104"/>
    </location>
    <ligand>
        <name>a divalent metal cation</name>
        <dbReference type="ChEBI" id="CHEBI:60240"/>
        <label>2</label>
        <note>catalytic</note>
    </ligand>
</feature>
<feature type="binding site" evidence="6">
    <location>
        <position position="104"/>
    </location>
    <ligand>
        <name>a divalent metal cation</name>
        <dbReference type="ChEBI" id="CHEBI:60240"/>
        <label>1</label>
    </ligand>
</feature>
<keyword evidence="5 6" id="KW-0378">Hydrolase</keyword>
<gene>
    <name evidence="6 9" type="primary">map</name>
    <name evidence="9" type="ORF">KC685_02070</name>
</gene>
<comment type="function">
    <text evidence="1 6">Removes the N-terminal methionine from nascent proteins. The N-terminal methionine is often cleaved when the second residue in the primary sequence is small and uncharged (Met-Ala-, Cys, Gly, Pro, Ser, Thr, or Val). Requires deformylation of the N(alpha)-formylated initiator methionine before it can be hydrolyzed.</text>
</comment>
<evidence type="ECO:0000256" key="4">
    <source>
        <dbReference type="ARBA" id="ARBA00022723"/>
    </source>
</evidence>
<dbReference type="SUPFAM" id="SSF55920">
    <property type="entry name" value="Creatinase/aminopeptidase"/>
    <property type="match status" value="1"/>
</dbReference>
<keyword evidence="4 6" id="KW-0479">Metal-binding</keyword>
<name>A0A955I2P5_9BACT</name>
<feature type="binding site" evidence="6">
    <location>
        <position position="93"/>
    </location>
    <ligand>
        <name>a divalent metal cation</name>
        <dbReference type="ChEBI" id="CHEBI:60240"/>
        <label>1</label>
    </ligand>
</feature>
<dbReference type="InterPro" id="IPR001714">
    <property type="entry name" value="Pept_M24_MAP"/>
</dbReference>
<feature type="binding site" evidence="6">
    <location>
        <position position="232"/>
    </location>
    <ligand>
        <name>a divalent metal cation</name>
        <dbReference type="ChEBI" id="CHEBI:60240"/>
        <label>2</label>
        <note>catalytic</note>
    </ligand>
</feature>
<dbReference type="CDD" id="cd01086">
    <property type="entry name" value="MetAP1"/>
    <property type="match status" value="1"/>
</dbReference>
<evidence type="ECO:0000313" key="10">
    <source>
        <dbReference type="Proteomes" id="UP000741282"/>
    </source>
</evidence>
<dbReference type="InterPro" id="IPR002467">
    <property type="entry name" value="Pept_M24A_MAP1"/>
</dbReference>
<keyword evidence="3 6" id="KW-0645">Protease</keyword>
<dbReference type="InterPro" id="IPR036005">
    <property type="entry name" value="Creatinase/aminopeptidase-like"/>
</dbReference>
<dbReference type="Pfam" id="PF00557">
    <property type="entry name" value="Peptidase_M24"/>
    <property type="match status" value="1"/>
</dbReference>
<dbReference type="EMBL" id="JAGQLN010000006">
    <property type="protein sequence ID" value="MCA9376686.1"/>
    <property type="molecule type" value="Genomic_DNA"/>
</dbReference>
<dbReference type="InterPro" id="IPR000994">
    <property type="entry name" value="Pept_M24"/>
</dbReference>
<feature type="binding site" evidence="6">
    <location>
        <position position="232"/>
    </location>
    <ligand>
        <name>a divalent metal cation</name>
        <dbReference type="ChEBI" id="CHEBI:60240"/>
        <label>1</label>
    </ligand>
</feature>
<evidence type="ECO:0000256" key="7">
    <source>
        <dbReference type="RuleBase" id="RU003653"/>
    </source>
</evidence>
<feature type="domain" description="Peptidase M24" evidence="8">
    <location>
        <begin position="11"/>
        <end position="238"/>
    </location>
</feature>
<proteinExistence type="inferred from homology"/>
<comment type="subunit">
    <text evidence="6">Monomer.</text>
</comment>
<comment type="caution">
    <text evidence="9">The sequence shown here is derived from an EMBL/GenBank/DDBJ whole genome shotgun (WGS) entry which is preliminary data.</text>
</comment>
<feature type="binding site" evidence="6">
    <location>
        <position position="167"/>
    </location>
    <ligand>
        <name>a divalent metal cation</name>
        <dbReference type="ChEBI" id="CHEBI:60240"/>
        <label>2</label>
        <note>catalytic</note>
    </ligand>
</feature>
<evidence type="ECO:0000256" key="6">
    <source>
        <dbReference type="HAMAP-Rule" id="MF_01974"/>
    </source>
</evidence>
<dbReference type="HAMAP" id="MF_01974">
    <property type="entry name" value="MetAP_1"/>
    <property type="match status" value="1"/>
</dbReference>
<evidence type="ECO:0000256" key="3">
    <source>
        <dbReference type="ARBA" id="ARBA00022670"/>
    </source>
</evidence>
<reference evidence="9" key="2">
    <citation type="journal article" date="2021" name="Microbiome">
        <title>Successional dynamics and alternative stable states in a saline activated sludge microbial community over 9 years.</title>
        <authorList>
            <person name="Wang Y."/>
            <person name="Ye J."/>
            <person name="Ju F."/>
            <person name="Liu L."/>
            <person name="Boyd J.A."/>
            <person name="Deng Y."/>
            <person name="Parks D.H."/>
            <person name="Jiang X."/>
            <person name="Yin X."/>
            <person name="Woodcroft B.J."/>
            <person name="Tyson G.W."/>
            <person name="Hugenholtz P."/>
            <person name="Polz M.F."/>
            <person name="Zhang T."/>
        </authorList>
    </citation>
    <scope>NUCLEOTIDE SEQUENCE</scope>
    <source>
        <strain evidence="9">HKST-UBA17</strain>
    </source>
</reference>
<dbReference type="PANTHER" id="PTHR43330">
    <property type="entry name" value="METHIONINE AMINOPEPTIDASE"/>
    <property type="match status" value="1"/>
</dbReference>
<evidence type="ECO:0000259" key="8">
    <source>
        <dbReference type="Pfam" id="PF00557"/>
    </source>
</evidence>
<protein>
    <recommendedName>
        <fullName evidence="6 7">Methionine aminopeptidase</fullName>
        <shortName evidence="6">MAP</shortName>
        <shortName evidence="6">MetAP</shortName>
        <ecNumber evidence="6 7">3.4.11.18</ecNumber>
    </recommendedName>
    <alternativeName>
        <fullName evidence="6">Peptidase M</fullName>
    </alternativeName>
</protein>
<dbReference type="AlphaFoldDB" id="A0A955I2P5"/>
<comment type="similarity">
    <text evidence="6">Belongs to the peptidase M24A family. Methionine aminopeptidase type 1 subfamily.</text>
</comment>
<dbReference type="Gene3D" id="3.90.230.10">
    <property type="entry name" value="Creatinase/methionine aminopeptidase superfamily"/>
    <property type="match status" value="1"/>
</dbReference>
<dbReference type="EC" id="3.4.11.18" evidence="6 7"/>
<dbReference type="NCBIfam" id="TIGR00500">
    <property type="entry name" value="met_pdase_I"/>
    <property type="match status" value="1"/>
</dbReference>
<comment type="catalytic activity">
    <reaction evidence="6 7">
        <text>Release of N-terminal amino acids, preferentially methionine, from peptides and arylamides.</text>
        <dbReference type="EC" id="3.4.11.18"/>
    </reaction>
</comment>
<dbReference type="PANTHER" id="PTHR43330:SF27">
    <property type="entry name" value="METHIONINE AMINOPEPTIDASE"/>
    <property type="match status" value="1"/>
</dbReference>
<dbReference type="PRINTS" id="PR00599">
    <property type="entry name" value="MAPEPTIDASE"/>
</dbReference>